<dbReference type="GO" id="GO:0072546">
    <property type="term" value="C:EMC complex"/>
    <property type="evidence" value="ECO:0007669"/>
    <property type="project" value="UniProtKB-UniRule"/>
</dbReference>
<evidence type="ECO:0000256" key="3">
    <source>
        <dbReference type="ARBA" id="ARBA00022803"/>
    </source>
</evidence>
<keyword evidence="4" id="KW-0472">Membrane</keyword>
<evidence type="ECO:0000313" key="10">
    <source>
        <dbReference type="Proteomes" id="UP000663829"/>
    </source>
</evidence>
<protein>
    <recommendedName>
        <fullName evidence="4">ER membrane protein complex subunit 2</fullName>
    </recommendedName>
</protein>
<dbReference type="Gene3D" id="1.25.40.10">
    <property type="entry name" value="Tetratricopeptide repeat domain"/>
    <property type="match status" value="1"/>
</dbReference>
<dbReference type="Pfam" id="PF22890">
    <property type="entry name" value="TPR_EMC2"/>
    <property type="match status" value="1"/>
</dbReference>
<dbReference type="SUPFAM" id="SSF48452">
    <property type="entry name" value="TPR-like"/>
    <property type="match status" value="1"/>
</dbReference>
<feature type="domain" description="EMC2 TPR-like" evidence="5">
    <location>
        <begin position="82"/>
        <end position="189"/>
    </location>
</feature>
<comment type="subcellular location">
    <subcellularLocation>
        <location evidence="4">Endoplasmic reticulum membrane</location>
        <topology evidence="4">Peripheral membrane protein</topology>
        <orientation evidence="4">Cytoplasmic side</orientation>
    </subcellularLocation>
</comment>
<evidence type="ECO:0000256" key="2">
    <source>
        <dbReference type="ARBA" id="ARBA00022737"/>
    </source>
</evidence>
<keyword evidence="3" id="KW-0802">TPR repeat</keyword>
<dbReference type="EMBL" id="CAJOBC010000295">
    <property type="protein sequence ID" value="CAF3567282.1"/>
    <property type="molecule type" value="Genomic_DNA"/>
</dbReference>
<sequence length="283" mass="33161">MQAAVEKLRKYRDENYRCHDEVLEIWQKHLSQRNLSSLGDEKWLILEQVLKSALQCNQLDVADKCTEILAKQFKQTSRRISTLYAMSYEARDDYDRADKIYQSLSQDNETDSTVRKRQISILKAQNKIKDAINELNGYLQLYQTDVEAWSELCELYLIEHDYAKAAFCAEELLLINPHNHLNHERYASIRYSQGLYEVARSYYFSAYKINSSNIRTLYGILLTSMNLMNRNLNTTSTTSALNRDENLEYISWAKDKLIEKYKEQSNQELTSIVDISLQNLMTG</sequence>
<dbReference type="EMBL" id="CAJNOK010027567">
    <property type="protein sequence ID" value="CAF1422267.1"/>
    <property type="molecule type" value="Genomic_DNA"/>
</dbReference>
<dbReference type="Proteomes" id="UP000681722">
    <property type="component" value="Unassembled WGS sequence"/>
</dbReference>
<evidence type="ECO:0000256" key="4">
    <source>
        <dbReference type="RuleBase" id="RU367091"/>
    </source>
</evidence>
<dbReference type="EMBL" id="CAJOBA010049328">
    <property type="protein sequence ID" value="CAF4222632.1"/>
    <property type="molecule type" value="Genomic_DNA"/>
</dbReference>
<comment type="similarity">
    <text evidence="1 4">Belongs to the EMC2 family.</text>
</comment>
<evidence type="ECO:0000313" key="7">
    <source>
        <dbReference type="EMBL" id="CAF1422267.1"/>
    </source>
</evidence>
<organism evidence="6 10">
    <name type="scientific">Didymodactylos carnosus</name>
    <dbReference type="NCBI Taxonomy" id="1234261"/>
    <lineage>
        <taxon>Eukaryota</taxon>
        <taxon>Metazoa</taxon>
        <taxon>Spiralia</taxon>
        <taxon>Gnathifera</taxon>
        <taxon>Rotifera</taxon>
        <taxon>Eurotatoria</taxon>
        <taxon>Bdelloidea</taxon>
        <taxon>Philodinida</taxon>
        <taxon>Philodinidae</taxon>
        <taxon>Didymodactylos</taxon>
    </lineage>
</organism>
<evidence type="ECO:0000313" key="9">
    <source>
        <dbReference type="EMBL" id="CAF4222632.1"/>
    </source>
</evidence>
<dbReference type="Proteomes" id="UP000682733">
    <property type="component" value="Unassembled WGS sequence"/>
</dbReference>
<keyword evidence="4" id="KW-0256">Endoplasmic reticulum</keyword>
<dbReference type="EMBL" id="CAJNOQ010000295">
    <property type="protein sequence ID" value="CAF0783739.1"/>
    <property type="molecule type" value="Genomic_DNA"/>
</dbReference>
<reference evidence="6" key="1">
    <citation type="submission" date="2021-02" db="EMBL/GenBank/DDBJ databases">
        <authorList>
            <person name="Nowell W R."/>
        </authorList>
    </citation>
    <scope>NUCLEOTIDE SEQUENCE</scope>
</reference>
<evidence type="ECO:0000256" key="1">
    <source>
        <dbReference type="ARBA" id="ARBA00010361"/>
    </source>
</evidence>
<dbReference type="Proteomes" id="UP000663829">
    <property type="component" value="Unassembled WGS sequence"/>
</dbReference>
<comment type="subunit">
    <text evidence="4">Component of the ER membrane protein complex (EMC).</text>
</comment>
<gene>
    <name evidence="6" type="ORF">GPM918_LOCUS2614</name>
    <name evidence="7" type="ORF">OVA965_LOCUS33736</name>
    <name evidence="8" type="ORF">SRO942_LOCUS2614</name>
    <name evidence="9" type="ORF">TMI583_LOCUS34632</name>
</gene>
<dbReference type="InterPro" id="IPR011990">
    <property type="entry name" value="TPR-like_helical_dom_sf"/>
</dbReference>
<comment type="caution">
    <text evidence="6">The sequence shown here is derived from an EMBL/GenBank/DDBJ whole genome shotgun (WGS) entry which is preliminary data.</text>
</comment>
<accession>A0A813RPG2</accession>
<dbReference type="InterPro" id="IPR055217">
    <property type="entry name" value="TPR_EMC2"/>
</dbReference>
<dbReference type="OrthoDB" id="124397at2759"/>
<evidence type="ECO:0000313" key="8">
    <source>
        <dbReference type="EMBL" id="CAF3567282.1"/>
    </source>
</evidence>
<keyword evidence="2" id="KW-0677">Repeat</keyword>
<dbReference type="InterPro" id="IPR039856">
    <property type="entry name" value="EMC2-like"/>
</dbReference>
<proteinExistence type="inferred from homology"/>
<evidence type="ECO:0000313" key="6">
    <source>
        <dbReference type="EMBL" id="CAF0783739.1"/>
    </source>
</evidence>
<keyword evidence="10" id="KW-1185">Reference proteome</keyword>
<evidence type="ECO:0000259" key="5">
    <source>
        <dbReference type="Pfam" id="PF22890"/>
    </source>
</evidence>
<dbReference type="PANTHER" id="PTHR12760">
    <property type="entry name" value="TETRATRICOPEPTIDE REPEAT PROTEIN"/>
    <property type="match status" value="1"/>
</dbReference>
<name>A0A813RPG2_9BILA</name>
<comment type="function">
    <text evidence="4">Part of the endoplasmic reticulum membrane protein complex (EMC) that enables the energy-independent insertion into endoplasmic reticulum membranes of newly synthesized membrane proteins.</text>
</comment>
<dbReference type="Proteomes" id="UP000677228">
    <property type="component" value="Unassembled WGS sequence"/>
</dbReference>
<dbReference type="AlphaFoldDB" id="A0A813RPG2"/>